<evidence type="ECO:0000313" key="7">
    <source>
        <dbReference type="RefSeq" id="XP_018020225.1"/>
    </source>
</evidence>
<dbReference type="OrthoDB" id="10252009at2759"/>
<keyword evidence="2" id="KW-0819">tRNA processing</keyword>
<feature type="region of interest" description="Disordered" evidence="4">
    <location>
        <begin position="347"/>
        <end position="393"/>
    </location>
</feature>
<evidence type="ECO:0000259" key="5">
    <source>
        <dbReference type="Pfam" id="PF01416"/>
    </source>
</evidence>
<proteinExistence type="inferred from homology"/>
<sequence length="596" mass="67109">MQRYLINFSYFGTNFRGIQVQGLRHSDYKTVQGVIEAGLRFLKPANDPITHSSSRTDAGVHAISNALHVDLVPSDSKPYDPDFITHHLNVFFRKAEVNIRVQNTRVVSPFMNARLHAARRHYVYRLALLKDPIVDTSDAIFAENFIPLAELDRLHVIRNPLDVEVLRQGCALMQREADFASFMSVAMKHSPLPKNTIRNLKVELRPGQPLMNPIYDPTYNKLQLWDVAFTSQSFLYNQIRRCLGVIISLAKGLITTDHIEDMFSNPRVGNWPSETSKTPAHGLYLLKVEFPDHVLDLRFDGGDLTPATRLYVDTSTQVKTAVALGQTKLINEPPSPADLFAQELSDLPRDSGPLYEATESEPDDSPGLCDDISEAYDEDEDSSSCRESTGEGHLQRVSIKQNSDTSCNDGVVTGTVRLVEDLNNTDAITSTESHDYTKCRNSFLLSNHKKDSGECFPGRMLTPDGHKLSRSFIKENSYNSQDSNRNLNVHISACRKSTSSKSPRPMRGSERRRLLSQAYELAMSRREIDDRLAAVLRRLIEAGERVKQVDCSAEGMARIAEEIKLVQQDERQRKILLASLETSKLMNGQRKTDTSE</sequence>
<keyword evidence="6" id="KW-1185">Reference proteome</keyword>
<dbReference type="InterPro" id="IPR020103">
    <property type="entry name" value="PsdUridine_synth_cat_dom_sf"/>
</dbReference>
<dbReference type="InterPro" id="IPR020097">
    <property type="entry name" value="PsdUridine_synth_TruA_a/b_dom"/>
</dbReference>
<evidence type="ECO:0000256" key="2">
    <source>
        <dbReference type="ARBA" id="ARBA00022694"/>
    </source>
</evidence>
<protein>
    <submittedName>
        <fullName evidence="7">Uncharacterized protein LOC108676622 isoform X1</fullName>
    </submittedName>
</protein>
<dbReference type="AlphaFoldDB" id="A0A8B7P2N0"/>
<organism evidence="6 7">
    <name type="scientific">Hyalella azteca</name>
    <name type="common">Amphipod</name>
    <dbReference type="NCBI Taxonomy" id="294128"/>
    <lineage>
        <taxon>Eukaryota</taxon>
        <taxon>Metazoa</taxon>
        <taxon>Ecdysozoa</taxon>
        <taxon>Arthropoda</taxon>
        <taxon>Crustacea</taxon>
        <taxon>Multicrustacea</taxon>
        <taxon>Malacostraca</taxon>
        <taxon>Eumalacostraca</taxon>
        <taxon>Peracarida</taxon>
        <taxon>Amphipoda</taxon>
        <taxon>Senticaudata</taxon>
        <taxon>Talitrida</taxon>
        <taxon>Talitroidea</taxon>
        <taxon>Hyalellidae</taxon>
        <taxon>Hyalella</taxon>
    </lineage>
</organism>
<dbReference type="Pfam" id="PF01416">
    <property type="entry name" value="PseudoU_synth_1"/>
    <property type="match status" value="1"/>
</dbReference>
<dbReference type="GeneID" id="108676622"/>
<evidence type="ECO:0000256" key="3">
    <source>
        <dbReference type="ARBA" id="ARBA00023235"/>
    </source>
</evidence>
<feature type="compositionally biased region" description="Acidic residues" evidence="4">
    <location>
        <begin position="371"/>
        <end position="382"/>
    </location>
</feature>
<dbReference type="KEGG" id="hazt:108676622"/>
<dbReference type="InterPro" id="IPR020095">
    <property type="entry name" value="PsdUridine_synth_TruA_C"/>
</dbReference>
<dbReference type="InterPro" id="IPR001406">
    <property type="entry name" value="PsdUridine_synth_TruA"/>
</dbReference>
<keyword evidence="3" id="KW-0413">Isomerase</keyword>
<dbReference type="Gene3D" id="3.30.70.580">
    <property type="entry name" value="Pseudouridine synthase I, catalytic domain, N-terminal subdomain"/>
    <property type="match status" value="1"/>
</dbReference>
<evidence type="ECO:0000256" key="1">
    <source>
        <dbReference type="ARBA" id="ARBA00009375"/>
    </source>
</evidence>
<dbReference type="Proteomes" id="UP000694843">
    <property type="component" value="Unplaced"/>
</dbReference>
<gene>
    <name evidence="7" type="primary">LOC108676622</name>
</gene>
<name>A0A8B7P2N0_HYAAZ</name>
<dbReference type="GO" id="GO:0009982">
    <property type="term" value="F:pseudouridine synthase activity"/>
    <property type="evidence" value="ECO:0007669"/>
    <property type="project" value="InterPro"/>
</dbReference>
<reference evidence="7" key="1">
    <citation type="submission" date="2025-08" db="UniProtKB">
        <authorList>
            <consortium name="RefSeq"/>
        </authorList>
    </citation>
    <scope>IDENTIFICATION</scope>
    <source>
        <tissue evidence="7">Whole organism</tissue>
    </source>
</reference>
<dbReference type="InterPro" id="IPR020094">
    <property type="entry name" value="TruA/RsuA/RluB/E/F_N"/>
</dbReference>
<accession>A0A8B7P2N0</accession>
<dbReference type="PANTHER" id="PTHR11142">
    <property type="entry name" value="PSEUDOURIDYLATE SYNTHASE"/>
    <property type="match status" value="1"/>
</dbReference>
<evidence type="ECO:0000256" key="4">
    <source>
        <dbReference type="SAM" id="MobiDB-lite"/>
    </source>
</evidence>
<dbReference type="HAMAP" id="MF_00171">
    <property type="entry name" value="TruA"/>
    <property type="match status" value="1"/>
</dbReference>
<dbReference type="Gene3D" id="3.30.70.660">
    <property type="entry name" value="Pseudouridine synthase I, catalytic domain, C-terminal subdomain"/>
    <property type="match status" value="1"/>
</dbReference>
<comment type="similarity">
    <text evidence="1">Belongs to the tRNA pseudouridine synthase TruA family.</text>
</comment>
<dbReference type="PANTHER" id="PTHR11142:SF0">
    <property type="entry name" value="TRNA PSEUDOURIDINE SYNTHASE-LIKE 1"/>
    <property type="match status" value="1"/>
</dbReference>
<evidence type="ECO:0000313" key="6">
    <source>
        <dbReference type="Proteomes" id="UP000694843"/>
    </source>
</evidence>
<feature type="domain" description="Pseudouridine synthase I TruA alpha/beta" evidence="5">
    <location>
        <begin position="177"/>
        <end position="291"/>
    </location>
</feature>
<dbReference type="SUPFAM" id="SSF55120">
    <property type="entry name" value="Pseudouridine synthase"/>
    <property type="match status" value="1"/>
</dbReference>
<dbReference type="GO" id="GO:0003723">
    <property type="term" value="F:RNA binding"/>
    <property type="evidence" value="ECO:0007669"/>
    <property type="project" value="InterPro"/>
</dbReference>
<dbReference type="GO" id="GO:0031119">
    <property type="term" value="P:tRNA pseudouridine synthesis"/>
    <property type="evidence" value="ECO:0007669"/>
    <property type="project" value="TreeGrafter"/>
</dbReference>
<dbReference type="RefSeq" id="XP_018020225.1">
    <property type="nucleotide sequence ID" value="XM_018164736.2"/>
</dbReference>